<dbReference type="Gene3D" id="3.30.300.30">
    <property type="match status" value="1"/>
</dbReference>
<sequence>MSQDFPDFPKYRSAHMTNHMMNGVDTGNGTNGTSNGVNGVNGHGHDSAELWRHPRPESTEFYAFQQHLMKKYPIRSESYTDLWKWSVDNPAAFWENVWHYTGITAHKQYDSVLDLSAPMFPKPAFFPGCELNFAENLLFPSSNPSAGSLAIIAATETTREQVTWAGLRERVRMCAAAMTAHGLKKGDRVAGYLSNHANAVIAMLAATSLGALWSGVSPDTGVHAVLDRLKQIEPVLLFADNAVTYNGKTHETHAKISQVIAELSCVKNLIIFETIQAHKFDLSTLEARKETTVETYDSFASKGDSLRPLRFTYLPPDHPVYILYSSGTTGVPKPIVHDALGTLLQHKKEHLIQSDIKPGEKLFYFTTTTWMMWHWLVSGLANGATIVVYDGSPFQPHKEMSMPLLVDELGINHFGTSAKYLSVLEQAKIFPRGASPRSATLQSLKSIFSTGSPLAPSTFHYVYKALSPPPPHQGILLASITGGTDIISLFGCGSPILPVHAGEIQCPGLGMAIRSFSTDGTDISQTGEAGELVCNVPFPCQPCMFWPPGSSGEKRYKSSYFEVFKDQGSGKPIWHHGDFVRFNPATGGLWMLGRSDGVLNPMGVRFGSSEIYNILLKHFSSEVEDALCIGRKRAQDPDEVVVLFLKMAPGQSFGEDLITRIQNMVRKELSARHVPKIIDECPVIPVTTNGKKVEGAVKQILSGLNIKISASVANSDCLEWYREWAATH</sequence>
<accession>A0A072P7X1</accession>
<keyword evidence="9" id="KW-1185">Reference proteome</keyword>
<keyword evidence="4" id="KW-0067">ATP-binding</keyword>
<evidence type="ECO:0000256" key="4">
    <source>
        <dbReference type="ARBA" id="ARBA00022840"/>
    </source>
</evidence>
<dbReference type="PROSITE" id="PS00455">
    <property type="entry name" value="AMP_BINDING"/>
    <property type="match status" value="1"/>
</dbReference>
<dbReference type="OrthoDB" id="10253869at2759"/>
<dbReference type="GO" id="GO:0005524">
    <property type="term" value="F:ATP binding"/>
    <property type="evidence" value="ECO:0007669"/>
    <property type="project" value="UniProtKB-KW"/>
</dbReference>
<dbReference type="STRING" id="1182545.A0A072P7X1"/>
<dbReference type="Gene3D" id="3.40.50.12780">
    <property type="entry name" value="N-terminal domain of ligase-like"/>
    <property type="match status" value="1"/>
</dbReference>
<evidence type="ECO:0000256" key="1">
    <source>
        <dbReference type="ARBA" id="ARBA00006432"/>
    </source>
</evidence>
<protein>
    <submittedName>
        <fullName evidence="8">Acetoacetate-CoA ligase</fullName>
    </submittedName>
</protein>
<dbReference type="SUPFAM" id="SSF56801">
    <property type="entry name" value="Acetyl-CoA synthetase-like"/>
    <property type="match status" value="1"/>
</dbReference>
<comment type="similarity">
    <text evidence="1">Belongs to the ATP-dependent AMP-binding enzyme family.</text>
</comment>
<dbReference type="NCBIfam" id="NF002937">
    <property type="entry name" value="PRK03584.1"/>
    <property type="match status" value="1"/>
</dbReference>
<dbReference type="InterPro" id="IPR032387">
    <property type="entry name" value="ACAS_N"/>
</dbReference>
<dbReference type="InterPro" id="IPR005914">
    <property type="entry name" value="Acac_CoA_synth"/>
</dbReference>
<keyword evidence="2 8" id="KW-0436">Ligase</keyword>
<comment type="caution">
    <text evidence="8">The sequence shown here is derived from an EMBL/GenBank/DDBJ whole genome shotgun (WGS) entry which is preliminary data.</text>
</comment>
<dbReference type="Pfam" id="PF00501">
    <property type="entry name" value="AMP-binding"/>
    <property type="match status" value="1"/>
</dbReference>
<dbReference type="Pfam" id="PF16177">
    <property type="entry name" value="ACAS_N"/>
    <property type="match status" value="1"/>
</dbReference>
<keyword evidence="3" id="KW-0547">Nucleotide-binding</keyword>
<evidence type="ECO:0000259" key="6">
    <source>
        <dbReference type="Pfam" id="PF00501"/>
    </source>
</evidence>
<evidence type="ECO:0000313" key="8">
    <source>
        <dbReference type="EMBL" id="KEF55797.1"/>
    </source>
</evidence>
<dbReference type="PANTHER" id="PTHR42921">
    <property type="entry name" value="ACETOACETYL-COA SYNTHETASE"/>
    <property type="match status" value="1"/>
</dbReference>
<dbReference type="InterPro" id="IPR020845">
    <property type="entry name" value="AMP-binding_CS"/>
</dbReference>
<dbReference type="PANTHER" id="PTHR42921:SF1">
    <property type="entry name" value="ACETOACETYL-COA SYNTHETASE"/>
    <property type="match status" value="1"/>
</dbReference>
<feature type="region of interest" description="Disordered" evidence="5">
    <location>
        <begin position="19"/>
        <end position="51"/>
    </location>
</feature>
<evidence type="ECO:0000256" key="5">
    <source>
        <dbReference type="SAM" id="MobiDB-lite"/>
    </source>
</evidence>
<reference evidence="8 9" key="1">
    <citation type="submission" date="2013-03" db="EMBL/GenBank/DDBJ databases">
        <title>The Genome Sequence of Exophiala aquamarina CBS 119918.</title>
        <authorList>
            <consortium name="The Broad Institute Genomics Platform"/>
            <person name="Cuomo C."/>
            <person name="de Hoog S."/>
            <person name="Gorbushina A."/>
            <person name="Walker B."/>
            <person name="Young S.K."/>
            <person name="Zeng Q."/>
            <person name="Gargeya S."/>
            <person name="Fitzgerald M."/>
            <person name="Haas B."/>
            <person name="Abouelleil A."/>
            <person name="Allen A.W."/>
            <person name="Alvarado L."/>
            <person name="Arachchi H.M."/>
            <person name="Berlin A.M."/>
            <person name="Chapman S.B."/>
            <person name="Gainer-Dewar J."/>
            <person name="Goldberg J."/>
            <person name="Griggs A."/>
            <person name="Gujja S."/>
            <person name="Hansen M."/>
            <person name="Howarth C."/>
            <person name="Imamovic A."/>
            <person name="Ireland A."/>
            <person name="Larimer J."/>
            <person name="McCowan C."/>
            <person name="Murphy C."/>
            <person name="Pearson M."/>
            <person name="Poon T.W."/>
            <person name="Priest M."/>
            <person name="Roberts A."/>
            <person name="Saif S."/>
            <person name="Shea T."/>
            <person name="Sisk P."/>
            <person name="Sykes S."/>
            <person name="Wortman J."/>
            <person name="Nusbaum C."/>
            <person name="Birren B."/>
        </authorList>
    </citation>
    <scope>NUCLEOTIDE SEQUENCE [LARGE SCALE GENOMIC DNA]</scope>
    <source>
        <strain evidence="8 9">CBS 119918</strain>
    </source>
</reference>
<dbReference type="InterPro" id="IPR045851">
    <property type="entry name" value="AMP-bd_C_sf"/>
</dbReference>
<dbReference type="InterPro" id="IPR042099">
    <property type="entry name" value="ANL_N_sf"/>
</dbReference>
<dbReference type="InterPro" id="IPR000873">
    <property type="entry name" value="AMP-dep_synth/lig_dom"/>
</dbReference>
<feature type="domain" description="AMP-dependent synthetase/ligase" evidence="6">
    <location>
        <begin position="157"/>
        <end position="468"/>
    </location>
</feature>
<evidence type="ECO:0000259" key="7">
    <source>
        <dbReference type="Pfam" id="PF16177"/>
    </source>
</evidence>
<evidence type="ECO:0000256" key="3">
    <source>
        <dbReference type="ARBA" id="ARBA00022741"/>
    </source>
</evidence>
<evidence type="ECO:0000256" key="2">
    <source>
        <dbReference type="ARBA" id="ARBA00022598"/>
    </source>
</evidence>
<dbReference type="Proteomes" id="UP000027920">
    <property type="component" value="Unassembled WGS sequence"/>
</dbReference>
<organism evidence="8 9">
    <name type="scientific">Exophiala aquamarina CBS 119918</name>
    <dbReference type="NCBI Taxonomy" id="1182545"/>
    <lineage>
        <taxon>Eukaryota</taxon>
        <taxon>Fungi</taxon>
        <taxon>Dikarya</taxon>
        <taxon>Ascomycota</taxon>
        <taxon>Pezizomycotina</taxon>
        <taxon>Eurotiomycetes</taxon>
        <taxon>Chaetothyriomycetidae</taxon>
        <taxon>Chaetothyriales</taxon>
        <taxon>Herpotrichiellaceae</taxon>
        <taxon>Exophiala</taxon>
    </lineage>
</organism>
<dbReference type="GO" id="GO:0006629">
    <property type="term" value="P:lipid metabolic process"/>
    <property type="evidence" value="ECO:0007669"/>
    <property type="project" value="InterPro"/>
</dbReference>
<dbReference type="HOGENOM" id="CLU_000022_3_3_1"/>
<name>A0A072P7X1_9EURO</name>
<evidence type="ECO:0000313" key="9">
    <source>
        <dbReference type="Proteomes" id="UP000027920"/>
    </source>
</evidence>
<dbReference type="EMBL" id="AMGV01000007">
    <property type="protein sequence ID" value="KEF55797.1"/>
    <property type="molecule type" value="Genomic_DNA"/>
</dbReference>
<dbReference type="GeneID" id="25283460"/>
<feature type="compositionally biased region" description="Low complexity" evidence="5">
    <location>
        <begin position="22"/>
        <end position="40"/>
    </location>
</feature>
<proteinExistence type="inferred from homology"/>
<dbReference type="NCBIfam" id="TIGR01217">
    <property type="entry name" value="ac_ac_CoA_syn"/>
    <property type="match status" value="1"/>
</dbReference>
<feature type="domain" description="Acetyl-coenzyme A synthetase N-terminal" evidence="7">
    <location>
        <begin position="79"/>
        <end position="136"/>
    </location>
</feature>
<gene>
    <name evidence="8" type="ORF">A1O9_08548</name>
</gene>
<dbReference type="GO" id="GO:0030729">
    <property type="term" value="F:acetoacetate-CoA ligase activity"/>
    <property type="evidence" value="ECO:0007669"/>
    <property type="project" value="InterPro"/>
</dbReference>
<dbReference type="VEuPathDB" id="FungiDB:A1O9_08548"/>
<dbReference type="AlphaFoldDB" id="A0A072P7X1"/>
<dbReference type="RefSeq" id="XP_013258387.1">
    <property type="nucleotide sequence ID" value="XM_013402933.1"/>
</dbReference>